<comment type="caution">
    <text evidence="1">The sequence shown here is derived from an EMBL/GenBank/DDBJ whole genome shotgun (WGS) entry which is preliminary data.</text>
</comment>
<evidence type="ECO:0000313" key="2">
    <source>
        <dbReference type="Proteomes" id="UP000460272"/>
    </source>
</evidence>
<sequence>MRYGRAQLDRLPARWRAVPGNHDIGDNPWPGAPAGSAVDAARRQRWLDTVGADHWLVQAGGWIVLGVNAQLLGSGLEAEAAQWSWLGEQAGRHCGGQPVALITPSP</sequence>
<proteinExistence type="predicted"/>
<accession>A0A6P2C059</accession>
<gene>
    <name evidence="1" type="ORF">EAS64_08815</name>
</gene>
<evidence type="ECO:0000313" key="1">
    <source>
        <dbReference type="EMBL" id="TVZ04752.1"/>
    </source>
</evidence>
<organism evidence="1 2">
    <name type="scientific">Trebonia kvetii</name>
    <dbReference type="NCBI Taxonomy" id="2480626"/>
    <lineage>
        <taxon>Bacteria</taxon>
        <taxon>Bacillati</taxon>
        <taxon>Actinomycetota</taxon>
        <taxon>Actinomycetes</taxon>
        <taxon>Streptosporangiales</taxon>
        <taxon>Treboniaceae</taxon>
        <taxon>Trebonia</taxon>
    </lineage>
</organism>
<dbReference type="InterPro" id="IPR029052">
    <property type="entry name" value="Metallo-depent_PP-like"/>
</dbReference>
<dbReference type="AlphaFoldDB" id="A0A6P2C059"/>
<dbReference type="OrthoDB" id="5241795at2"/>
<dbReference type="SUPFAM" id="SSF56300">
    <property type="entry name" value="Metallo-dependent phosphatases"/>
    <property type="match status" value="1"/>
</dbReference>
<keyword evidence="2" id="KW-1185">Reference proteome</keyword>
<dbReference type="EMBL" id="RPFW01000002">
    <property type="protein sequence ID" value="TVZ04752.1"/>
    <property type="molecule type" value="Genomic_DNA"/>
</dbReference>
<dbReference type="RefSeq" id="WP_145852460.1">
    <property type="nucleotide sequence ID" value="NZ_RPFW01000002.1"/>
</dbReference>
<reference evidence="1 2" key="1">
    <citation type="submission" date="2018-11" db="EMBL/GenBank/DDBJ databases">
        <title>Trebonia kvetii gen.nov., sp.nov., a novel acidophilic actinobacterium, and proposal of the new actinobacterial family Treboniaceae fam. nov.</title>
        <authorList>
            <person name="Rapoport D."/>
            <person name="Sagova-Mareckova M."/>
            <person name="Sedlacek I."/>
            <person name="Provaznik J."/>
            <person name="Kralova S."/>
            <person name="Pavlinic D."/>
            <person name="Benes V."/>
            <person name="Kopecky J."/>
        </authorList>
    </citation>
    <scope>NUCLEOTIDE SEQUENCE [LARGE SCALE GENOMIC DNA]</scope>
    <source>
        <strain evidence="1 2">15Tr583</strain>
    </source>
</reference>
<name>A0A6P2C059_9ACTN</name>
<dbReference type="Proteomes" id="UP000460272">
    <property type="component" value="Unassembled WGS sequence"/>
</dbReference>
<protein>
    <submittedName>
        <fullName evidence="1">Metallophosphoesterase</fullName>
    </submittedName>
</protein>